<feature type="region of interest" description="Disordered" evidence="1">
    <location>
        <begin position="185"/>
        <end position="207"/>
    </location>
</feature>
<protein>
    <submittedName>
        <fullName evidence="3">Uncharacterized protein</fullName>
    </submittedName>
</protein>
<dbReference type="GeneID" id="54293206"/>
<dbReference type="Proteomes" id="UP000799438">
    <property type="component" value="Unassembled WGS sequence"/>
</dbReference>
<evidence type="ECO:0000256" key="1">
    <source>
        <dbReference type="SAM" id="MobiDB-lite"/>
    </source>
</evidence>
<name>A0A6A6AUN5_9PEZI</name>
<proteinExistence type="predicted"/>
<organism evidence="3 4">
    <name type="scientific">Aplosporella prunicola CBS 121167</name>
    <dbReference type="NCBI Taxonomy" id="1176127"/>
    <lineage>
        <taxon>Eukaryota</taxon>
        <taxon>Fungi</taxon>
        <taxon>Dikarya</taxon>
        <taxon>Ascomycota</taxon>
        <taxon>Pezizomycotina</taxon>
        <taxon>Dothideomycetes</taxon>
        <taxon>Dothideomycetes incertae sedis</taxon>
        <taxon>Botryosphaeriales</taxon>
        <taxon>Aplosporellaceae</taxon>
        <taxon>Aplosporella</taxon>
    </lineage>
</organism>
<evidence type="ECO:0000313" key="3">
    <source>
        <dbReference type="EMBL" id="KAF2135742.1"/>
    </source>
</evidence>
<evidence type="ECO:0000256" key="2">
    <source>
        <dbReference type="SAM" id="Phobius"/>
    </source>
</evidence>
<feature type="region of interest" description="Disordered" evidence="1">
    <location>
        <begin position="100"/>
        <end position="124"/>
    </location>
</feature>
<reference evidence="3" key="1">
    <citation type="journal article" date="2020" name="Stud. Mycol.">
        <title>101 Dothideomycetes genomes: a test case for predicting lifestyles and emergence of pathogens.</title>
        <authorList>
            <person name="Haridas S."/>
            <person name="Albert R."/>
            <person name="Binder M."/>
            <person name="Bloem J."/>
            <person name="Labutti K."/>
            <person name="Salamov A."/>
            <person name="Andreopoulos B."/>
            <person name="Baker S."/>
            <person name="Barry K."/>
            <person name="Bills G."/>
            <person name="Bluhm B."/>
            <person name="Cannon C."/>
            <person name="Castanera R."/>
            <person name="Culley D."/>
            <person name="Daum C."/>
            <person name="Ezra D."/>
            <person name="Gonzalez J."/>
            <person name="Henrissat B."/>
            <person name="Kuo A."/>
            <person name="Liang C."/>
            <person name="Lipzen A."/>
            <person name="Lutzoni F."/>
            <person name="Magnuson J."/>
            <person name="Mondo S."/>
            <person name="Nolan M."/>
            <person name="Ohm R."/>
            <person name="Pangilinan J."/>
            <person name="Park H.-J."/>
            <person name="Ramirez L."/>
            <person name="Alfaro M."/>
            <person name="Sun H."/>
            <person name="Tritt A."/>
            <person name="Yoshinaga Y."/>
            <person name="Zwiers L.-H."/>
            <person name="Turgeon B."/>
            <person name="Goodwin S."/>
            <person name="Spatafora J."/>
            <person name="Crous P."/>
            <person name="Grigoriev I."/>
        </authorList>
    </citation>
    <scope>NUCLEOTIDE SEQUENCE</scope>
    <source>
        <strain evidence="3">CBS 121167</strain>
    </source>
</reference>
<keyword evidence="2" id="KW-0812">Transmembrane</keyword>
<keyword evidence="2" id="KW-0472">Membrane</keyword>
<dbReference type="AlphaFoldDB" id="A0A6A6AUN5"/>
<feature type="compositionally biased region" description="Low complexity" evidence="1">
    <location>
        <begin position="100"/>
        <end position="117"/>
    </location>
</feature>
<keyword evidence="2" id="KW-1133">Transmembrane helix</keyword>
<dbReference type="RefSeq" id="XP_033391460.1">
    <property type="nucleotide sequence ID" value="XM_033535710.1"/>
</dbReference>
<dbReference type="EMBL" id="ML995555">
    <property type="protein sequence ID" value="KAF2135742.1"/>
    <property type="molecule type" value="Genomic_DNA"/>
</dbReference>
<keyword evidence="4" id="KW-1185">Reference proteome</keyword>
<accession>A0A6A6AUN5</accession>
<feature type="transmembrane region" description="Helical" evidence="2">
    <location>
        <begin position="6"/>
        <end position="39"/>
    </location>
</feature>
<evidence type="ECO:0000313" key="4">
    <source>
        <dbReference type="Proteomes" id="UP000799438"/>
    </source>
</evidence>
<sequence>MGEWVWSFVLLVLLACVLCALLLLLQDWCFFFLSFFLFFFLPQHQRRPTYTTAHISAGTHDAMHTLLQYTSASTSIPYYALYTLALRALVPSPSHSIHLSLPNSQPTSSTSVPRPSSLQLQPPVSNLQSAATAAAARGQTSLPFCHTQPSLPSPAQVFPARPRITHFPPSSRHCRCRCRCRSRSPTARHSHRGHESSRVKPSQAKSSPLVVVSSASAAKSESEMLLPAATVTGRYRCITSLAYSSAILPTAHYRVCVCVAPNWAWRRTCLRWLLRASRVVPRRACVCCRAVLACLSTLSQGLVLCTPTYCTRGCCYVGYYAGIVGMW</sequence>
<gene>
    <name evidence="3" type="ORF">K452DRAFT_165226</name>
</gene>